<dbReference type="eggNOG" id="KOG1563">
    <property type="taxonomic scope" value="Eukaryota"/>
</dbReference>
<dbReference type="CDD" id="cd06662">
    <property type="entry name" value="SURF1"/>
    <property type="match status" value="1"/>
</dbReference>
<sequence length="360" mass="42087">MFTRQLGLLGSSQRLAVKRLCPKRNVKTSTVDWKPIKTSKTPGDHERKRGGFGKKIALGLMIAMPVISFYLGTWQVRRLEWKNNLIARCESRLTYPPVPLPKRFTPDLAENWEYRKVLLKGHFVNEEEMFVGPRVRNSKKGYILFTPFVRKDTGEKVIIERGWISEENVNPQLRKLHHLSVPTSDNTEIMCMVRVPRKRGSFQWEKEDQNSRLWQVPDVLEMASVTGSTPLHLQAVYDLSDHRWDEPQEQEIDTGRKSNSWAFWKRNESQTHDSSSEKKHQLEPLGEYTEWQFVQAGVPIGKEPKIDLRNNHLQYLVTWYGLSFLSTIFLIVALKKYRKGSAISQTQLKKEKLRHAKRFM</sequence>
<dbReference type="InterPro" id="IPR045214">
    <property type="entry name" value="Surf1/Surf4"/>
</dbReference>
<dbReference type="InterPro" id="IPR002994">
    <property type="entry name" value="Surf1/Shy1"/>
</dbReference>
<evidence type="ECO:0000256" key="3">
    <source>
        <dbReference type="ARBA" id="ARBA00022989"/>
    </source>
</evidence>
<keyword evidence="2 5" id="KW-0812">Transmembrane</keyword>
<keyword evidence="4 5" id="KW-0472">Membrane</keyword>
<feature type="transmembrane region" description="Helical" evidence="5">
    <location>
        <begin position="313"/>
        <end position="334"/>
    </location>
</feature>
<evidence type="ECO:0000256" key="1">
    <source>
        <dbReference type="ARBA" id="ARBA00004370"/>
    </source>
</evidence>
<dbReference type="PANTHER" id="PTHR23427:SF2">
    <property type="entry name" value="SURFEIT LOCUS PROTEIN 1"/>
    <property type="match status" value="1"/>
</dbReference>
<evidence type="ECO:0000313" key="7">
    <source>
        <dbReference type="Proteomes" id="UP000187013"/>
    </source>
</evidence>
<accession>A0A1Q2ZX05</accession>
<keyword evidence="5" id="KW-0999">Mitochondrion inner membrane</keyword>
<evidence type="ECO:0000256" key="4">
    <source>
        <dbReference type="ARBA" id="ARBA00023136"/>
    </source>
</evidence>
<dbReference type="Proteomes" id="UP000187013">
    <property type="component" value="Unassembled WGS sequence"/>
</dbReference>
<name>A0A1Q2ZX05_ZYGRO</name>
<dbReference type="PANTHER" id="PTHR23427">
    <property type="entry name" value="SURFEIT LOCUS PROTEIN"/>
    <property type="match status" value="1"/>
</dbReference>
<keyword evidence="3 5" id="KW-1133">Transmembrane helix</keyword>
<organism evidence="6 7">
    <name type="scientific">Zygosaccharomyces rouxii</name>
    <dbReference type="NCBI Taxonomy" id="4956"/>
    <lineage>
        <taxon>Eukaryota</taxon>
        <taxon>Fungi</taxon>
        <taxon>Dikarya</taxon>
        <taxon>Ascomycota</taxon>
        <taxon>Saccharomycotina</taxon>
        <taxon>Saccharomycetes</taxon>
        <taxon>Saccharomycetales</taxon>
        <taxon>Saccharomycetaceae</taxon>
        <taxon>Zygosaccharomyces</taxon>
    </lineage>
</organism>
<gene>
    <name evidence="6" type="ORF">ZYGR_0I02650</name>
</gene>
<protein>
    <recommendedName>
        <fullName evidence="5">SURF1-like protein</fullName>
    </recommendedName>
</protein>
<dbReference type="OrthoDB" id="10040024at2759"/>
<dbReference type="EMBL" id="BDGX01000009">
    <property type="protein sequence ID" value="GAV47969.1"/>
    <property type="molecule type" value="Genomic_DNA"/>
</dbReference>
<dbReference type="AlphaFoldDB" id="A0A1Q2ZX05"/>
<dbReference type="GO" id="GO:0005743">
    <property type="term" value="C:mitochondrial inner membrane"/>
    <property type="evidence" value="ECO:0007669"/>
    <property type="project" value="UniProtKB-SubCell"/>
</dbReference>
<comment type="subcellular location">
    <subcellularLocation>
        <location evidence="1">Membrane</location>
    </subcellularLocation>
    <subcellularLocation>
        <location evidence="5">Mitochondrion inner membrane</location>
        <topology evidence="5">Multi-pass membrane protein</topology>
    </subcellularLocation>
</comment>
<dbReference type="Pfam" id="PF02104">
    <property type="entry name" value="SURF1"/>
    <property type="match status" value="1"/>
</dbReference>
<comment type="function">
    <text evidence="5">Probably involved in the biogenesis of the COX complex.</text>
</comment>
<dbReference type="PROSITE" id="PS50895">
    <property type="entry name" value="SURF1"/>
    <property type="match status" value="1"/>
</dbReference>
<comment type="caution">
    <text evidence="6">The sequence shown here is derived from an EMBL/GenBank/DDBJ whole genome shotgun (WGS) entry which is preliminary data.</text>
</comment>
<evidence type="ECO:0000256" key="2">
    <source>
        <dbReference type="ARBA" id="ARBA00022692"/>
    </source>
</evidence>
<comment type="similarity">
    <text evidence="5">Belongs to the SURF1 family.</text>
</comment>
<dbReference type="GO" id="GO:0033617">
    <property type="term" value="P:mitochondrial respiratory chain complex IV assembly"/>
    <property type="evidence" value="ECO:0007669"/>
    <property type="project" value="TreeGrafter"/>
</dbReference>
<evidence type="ECO:0000256" key="5">
    <source>
        <dbReference type="RuleBase" id="RU363076"/>
    </source>
</evidence>
<comment type="caution">
    <text evidence="5">Lacks conserved residue(s) required for the propagation of feature annotation.</text>
</comment>
<reference evidence="6 7" key="1">
    <citation type="submission" date="2016-08" db="EMBL/GenBank/DDBJ databases">
        <title>Draft genome sequence of allopolyploid Zygosaccharomyces rouxii.</title>
        <authorList>
            <person name="Watanabe J."/>
            <person name="Uehara K."/>
            <person name="Mogi Y."/>
            <person name="Tsukioka Y."/>
        </authorList>
    </citation>
    <scope>NUCLEOTIDE SEQUENCE [LARGE SCALE GENOMIC DNA]</scope>
    <source>
        <strain evidence="6 7">NBRC 110957</strain>
    </source>
</reference>
<proteinExistence type="inferred from homology"/>
<keyword evidence="5" id="KW-0496">Mitochondrion</keyword>
<evidence type="ECO:0000313" key="6">
    <source>
        <dbReference type="EMBL" id="GAV47969.1"/>
    </source>
</evidence>